<protein>
    <submittedName>
        <fullName evidence="2">Uncharacterized protein</fullName>
    </submittedName>
</protein>
<reference evidence="2" key="1">
    <citation type="journal article" date="2014" name="Front. Microbiol.">
        <title>High frequency of phylogenetically diverse reductive dehalogenase-homologous genes in deep subseafloor sedimentary metagenomes.</title>
        <authorList>
            <person name="Kawai M."/>
            <person name="Futagami T."/>
            <person name="Toyoda A."/>
            <person name="Takaki Y."/>
            <person name="Nishi S."/>
            <person name="Hori S."/>
            <person name="Arai W."/>
            <person name="Tsubouchi T."/>
            <person name="Morono Y."/>
            <person name="Uchiyama I."/>
            <person name="Ito T."/>
            <person name="Fujiyama A."/>
            <person name="Inagaki F."/>
            <person name="Takami H."/>
        </authorList>
    </citation>
    <scope>NUCLEOTIDE SEQUENCE</scope>
    <source>
        <strain evidence="2">Expedition CK06-06</strain>
    </source>
</reference>
<evidence type="ECO:0000256" key="1">
    <source>
        <dbReference type="SAM" id="MobiDB-lite"/>
    </source>
</evidence>
<dbReference type="EMBL" id="BARS01012136">
    <property type="protein sequence ID" value="GAF97408.1"/>
    <property type="molecule type" value="Genomic_DNA"/>
</dbReference>
<dbReference type="SUPFAM" id="SSF51120">
    <property type="entry name" value="beta-Roll"/>
    <property type="match status" value="1"/>
</dbReference>
<dbReference type="PROSITE" id="PS00330">
    <property type="entry name" value="HEMOLYSIN_CALCIUM"/>
    <property type="match status" value="1"/>
</dbReference>
<accession>X0TUY1</accession>
<feature type="compositionally biased region" description="Acidic residues" evidence="1">
    <location>
        <begin position="210"/>
        <end position="223"/>
    </location>
</feature>
<proteinExistence type="predicted"/>
<dbReference type="Gene3D" id="2.150.10.10">
    <property type="entry name" value="Serralysin-like metalloprotease, C-terminal"/>
    <property type="match status" value="1"/>
</dbReference>
<feature type="non-terminal residue" evidence="2">
    <location>
        <position position="234"/>
    </location>
</feature>
<dbReference type="AlphaFoldDB" id="X0TUY1"/>
<gene>
    <name evidence="2" type="ORF">S01H1_21769</name>
</gene>
<feature type="non-terminal residue" evidence="2">
    <location>
        <position position="1"/>
    </location>
</feature>
<evidence type="ECO:0000313" key="2">
    <source>
        <dbReference type="EMBL" id="GAF97408.1"/>
    </source>
</evidence>
<dbReference type="InterPro" id="IPR018511">
    <property type="entry name" value="Hemolysin-typ_Ca-bd_CS"/>
</dbReference>
<name>X0TUY1_9ZZZZ</name>
<sequence>SCSYDAVAGELEVLAGNPKEMSVTVGREGDEITVDDTLSGKPRPVSCAGGPATVQNTDLIVVDATFAELEQDVAIDLSGGPLAPGRTAEAGESSEIELDVTINQRGRKQNASLFIYGSDSEEAVTVGQVGGDTGANLNADESSPDIDLVLHQRLESRPTSQVLLGAALGAGSDRADASGVAPFDGAIELGYGDVWFQGGEGDDSLVGGLEGDDLQGGEGDDALDGGPGDDWLTG</sequence>
<comment type="caution">
    <text evidence="2">The sequence shown here is derived from an EMBL/GenBank/DDBJ whole genome shotgun (WGS) entry which is preliminary data.</text>
</comment>
<dbReference type="InterPro" id="IPR011049">
    <property type="entry name" value="Serralysin-like_metalloprot_C"/>
</dbReference>
<feature type="region of interest" description="Disordered" evidence="1">
    <location>
        <begin position="202"/>
        <end position="234"/>
    </location>
</feature>
<organism evidence="2">
    <name type="scientific">marine sediment metagenome</name>
    <dbReference type="NCBI Taxonomy" id="412755"/>
    <lineage>
        <taxon>unclassified sequences</taxon>
        <taxon>metagenomes</taxon>
        <taxon>ecological metagenomes</taxon>
    </lineage>
</organism>